<dbReference type="RefSeq" id="XP_035677049.1">
    <property type="nucleotide sequence ID" value="XM_035821156.1"/>
</dbReference>
<feature type="region of interest" description="Disordered" evidence="2">
    <location>
        <begin position="400"/>
        <end position="457"/>
    </location>
</feature>
<dbReference type="InterPro" id="IPR029241">
    <property type="entry name" value="TSGA13"/>
</dbReference>
<feature type="compositionally biased region" description="Polar residues" evidence="2">
    <location>
        <begin position="415"/>
        <end position="457"/>
    </location>
</feature>
<dbReference type="PANTHER" id="PTHR37352">
    <property type="entry name" value="TESTIS-SPECIFIC GENE 13 PROTEIN"/>
    <property type="match status" value="1"/>
</dbReference>
<dbReference type="OrthoDB" id="9946729at2759"/>
<proteinExistence type="predicted"/>
<evidence type="ECO:0000313" key="5">
    <source>
        <dbReference type="RefSeq" id="XP_035677049.1"/>
    </source>
</evidence>
<accession>A0A9J7L672</accession>
<dbReference type="Proteomes" id="UP000001554">
    <property type="component" value="Chromosome 5"/>
</dbReference>
<feature type="chain" id="PRO_5039892949" evidence="3">
    <location>
        <begin position="26"/>
        <end position="496"/>
    </location>
</feature>
<feature type="coiled-coil region" evidence="1">
    <location>
        <begin position="41"/>
        <end position="88"/>
    </location>
</feature>
<dbReference type="AlphaFoldDB" id="A0A9J7L672"/>
<evidence type="ECO:0000256" key="2">
    <source>
        <dbReference type="SAM" id="MobiDB-lite"/>
    </source>
</evidence>
<reference evidence="5" key="2">
    <citation type="submission" date="2025-08" db="UniProtKB">
        <authorList>
            <consortium name="RefSeq"/>
        </authorList>
    </citation>
    <scope>IDENTIFICATION</scope>
    <source>
        <strain evidence="5">S238N-H82</strain>
        <tissue evidence="5">Testes</tissue>
    </source>
</reference>
<dbReference type="PANTHER" id="PTHR37352:SF1">
    <property type="entry name" value="TESTIS-SPECIFIC GENE 13 PROTEIN"/>
    <property type="match status" value="1"/>
</dbReference>
<feature type="region of interest" description="Disordered" evidence="2">
    <location>
        <begin position="102"/>
        <end position="139"/>
    </location>
</feature>
<sequence>MHVYSARPVPITLVLLSMWYRDAQQCKCDRYGVSFSTGRFLTQLDNKLKEAKRLEKLSEQQRIAEIARQSLEMDKAIARERRQQEKELQHMLPEVAQMEEEQAAGRDMRTVSFTGRPPPAPRHPDKGKEPYTGDNPAFKTNERISGANLLWSILREESYQKLFEQDARIDRELVNAYKAFTRERLKKHRKPGRLAKRSYPAQDDSYWEEMKRDFSLLVMRDKKGKFPDMHRLMSSTTYKEAKKSHHKRSLMFRASERNKNRAEILMFNNPPPDFNDTEGYEGPLRYHPSWLEDSQEDNLDGSWPALLSQESVWRHLALDKPSDTVSEPDIPEEQDDQSERSASELGREMEEQLRISHDEEDDNDELDLFLKKRVKKPKYRFLTEEDARTEGRFRLMFQEKRDLKTAPEPIMAQPPTRQVVTARNRGSQRSSSIRSETKSAPPTLLSDQGTSHRTGWQPLSLNAVAEYKEQRPAVGQGEFKFGMQPRWIVADSVASK</sequence>
<dbReference type="KEGG" id="bfo:118416092"/>
<evidence type="ECO:0000256" key="1">
    <source>
        <dbReference type="SAM" id="Coils"/>
    </source>
</evidence>
<name>A0A9J7L672_BRAFL</name>
<evidence type="ECO:0000256" key="3">
    <source>
        <dbReference type="SAM" id="SignalP"/>
    </source>
</evidence>
<reference evidence="4" key="1">
    <citation type="journal article" date="2020" name="Nat. Ecol. Evol.">
        <title>Deeply conserved synteny resolves early events in vertebrate evolution.</title>
        <authorList>
            <person name="Simakov O."/>
            <person name="Marletaz F."/>
            <person name="Yue J.X."/>
            <person name="O'Connell B."/>
            <person name="Jenkins J."/>
            <person name="Brandt A."/>
            <person name="Calef R."/>
            <person name="Tung C.H."/>
            <person name="Huang T.K."/>
            <person name="Schmutz J."/>
            <person name="Satoh N."/>
            <person name="Yu J.K."/>
            <person name="Putnam N.H."/>
            <person name="Green R.E."/>
            <person name="Rokhsar D.S."/>
        </authorList>
    </citation>
    <scope>NUCLEOTIDE SEQUENCE [LARGE SCALE GENOMIC DNA]</scope>
    <source>
        <strain evidence="4">S238N-H82</strain>
    </source>
</reference>
<keyword evidence="4" id="KW-1185">Reference proteome</keyword>
<feature type="compositionally biased region" description="Basic and acidic residues" evidence="2">
    <location>
        <begin position="122"/>
        <end position="131"/>
    </location>
</feature>
<organism evidence="4 5">
    <name type="scientific">Branchiostoma floridae</name>
    <name type="common">Florida lancelet</name>
    <name type="synonym">Amphioxus</name>
    <dbReference type="NCBI Taxonomy" id="7739"/>
    <lineage>
        <taxon>Eukaryota</taxon>
        <taxon>Metazoa</taxon>
        <taxon>Chordata</taxon>
        <taxon>Cephalochordata</taxon>
        <taxon>Leptocardii</taxon>
        <taxon>Amphioxiformes</taxon>
        <taxon>Branchiostomatidae</taxon>
        <taxon>Branchiostoma</taxon>
    </lineage>
</organism>
<dbReference type="OMA" id="RIMAQPP"/>
<feature type="compositionally biased region" description="Basic and acidic residues" evidence="2">
    <location>
        <begin position="337"/>
        <end position="357"/>
    </location>
</feature>
<keyword evidence="3" id="KW-0732">Signal</keyword>
<feature type="signal peptide" evidence="3">
    <location>
        <begin position="1"/>
        <end position="25"/>
    </location>
</feature>
<protein>
    <submittedName>
        <fullName evidence="5">Uncharacterized protein LOC118416092 isoform X1</fullName>
    </submittedName>
</protein>
<feature type="region of interest" description="Disordered" evidence="2">
    <location>
        <begin position="320"/>
        <end position="363"/>
    </location>
</feature>
<evidence type="ECO:0000313" key="4">
    <source>
        <dbReference type="Proteomes" id="UP000001554"/>
    </source>
</evidence>
<dbReference type="GeneID" id="118416092"/>
<keyword evidence="1" id="KW-0175">Coiled coil</keyword>
<gene>
    <name evidence="5" type="primary">LOC118416092</name>
</gene>